<evidence type="ECO:0000256" key="6">
    <source>
        <dbReference type="PROSITE-ProRule" id="PRU00027"/>
    </source>
</evidence>
<dbReference type="InterPro" id="IPR036236">
    <property type="entry name" value="Znf_C2H2_sf"/>
</dbReference>
<organism evidence="9 10">
    <name type="scientific">Furculomyces boomerangus</name>
    <dbReference type="NCBI Taxonomy" id="61424"/>
    <lineage>
        <taxon>Eukaryota</taxon>
        <taxon>Fungi</taxon>
        <taxon>Fungi incertae sedis</taxon>
        <taxon>Zoopagomycota</taxon>
        <taxon>Kickxellomycotina</taxon>
        <taxon>Harpellomycetes</taxon>
        <taxon>Harpellales</taxon>
        <taxon>Harpellaceae</taxon>
        <taxon>Furculomyces</taxon>
    </lineage>
</organism>
<dbReference type="Gene3D" id="3.30.160.60">
    <property type="entry name" value="Classic Zinc Finger"/>
    <property type="match status" value="1"/>
</dbReference>
<dbReference type="InterPro" id="IPR013087">
    <property type="entry name" value="Znf_C2H2_type"/>
</dbReference>
<dbReference type="InterPro" id="IPR003656">
    <property type="entry name" value="Znf_BED"/>
</dbReference>
<dbReference type="EMBL" id="MBFT01000793">
    <property type="protein sequence ID" value="PVU87135.1"/>
    <property type="molecule type" value="Genomic_DNA"/>
</dbReference>
<feature type="compositionally biased region" description="Polar residues" evidence="7">
    <location>
        <begin position="303"/>
        <end position="319"/>
    </location>
</feature>
<dbReference type="GO" id="GO:0008270">
    <property type="term" value="F:zinc ion binding"/>
    <property type="evidence" value="ECO:0007669"/>
    <property type="project" value="UniProtKB-KW"/>
</dbReference>
<evidence type="ECO:0000256" key="3">
    <source>
        <dbReference type="ARBA" id="ARBA00022771"/>
    </source>
</evidence>
<dbReference type="PANTHER" id="PTHR23215">
    <property type="entry name" value="ZINC FINGER PROTEIN 207"/>
    <property type="match status" value="1"/>
</dbReference>
<dbReference type="STRING" id="61424.A0A2T9Y463"/>
<keyword evidence="10" id="KW-1185">Reference proteome</keyword>
<dbReference type="GO" id="GO:0005634">
    <property type="term" value="C:nucleus"/>
    <property type="evidence" value="ECO:0007669"/>
    <property type="project" value="UniProtKB-SubCell"/>
</dbReference>
<proteinExistence type="predicted"/>
<evidence type="ECO:0000259" key="8">
    <source>
        <dbReference type="PROSITE" id="PS50808"/>
    </source>
</evidence>
<dbReference type="PROSITE" id="PS00028">
    <property type="entry name" value="ZINC_FINGER_C2H2_1"/>
    <property type="match status" value="1"/>
</dbReference>
<comment type="caution">
    <text evidence="9">The sequence shown here is derived from an EMBL/GenBank/DDBJ whole genome shotgun (WGS) entry which is preliminary data.</text>
</comment>
<evidence type="ECO:0000256" key="5">
    <source>
        <dbReference type="ARBA" id="ARBA00023242"/>
    </source>
</evidence>
<dbReference type="PANTHER" id="PTHR23215:SF0">
    <property type="entry name" value="BUB3-INTERACTING AND GLEBS MOTIF-CONTAINING PROTEIN ZNF207"/>
    <property type="match status" value="1"/>
</dbReference>
<accession>A0A2T9Y463</accession>
<keyword evidence="5" id="KW-0539">Nucleus</keyword>
<evidence type="ECO:0000256" key="2">
    <source>
        <dbReference type="ARBA" id="ARBA00022723"/>
    </source>
</evidence>
<keyword evidence="2" id="KW-0479">Metal-binding</keyword>
<feature type="region of interest" description="Disordered" evidence="7">
    <location>
        <begin position="303"/>
        <end position="322"/>
    </location>
</feature>
<dbReference type="SMART" id="SM00355">
    <property type="entry name" value="ZnF_C2H2"/>
    <property type="match status" value="2"/>
</dbReference>
<dbReference type="GO" id="GO:0003677">
    <property type="term" value="F:DNA binding"/>
    <property type="evidence" value="ECO:0007669"/>
    <property type="project" value="InterPro"/>
</dbReference>
<feature type="domain" description="BED-type" evidence="8">
    <location>
        <begin position="7"/>
        <end position="66"/>
    </location>
</feature>
<dbReference type="SUPFAM" id="SSF57667">
    <property type="entry name" value="beta-beta-alpha zinc fingers"/>
    <property type="match status" value="1"/>
</dbReference>
<gene>
    <name evidence="9" type="ORF">BB559_006209</name>
</gene>
<evidence type="ECO:0000256" key="7">
    <source>
        <dbReference type="SAM" id="MobiDB-lite"/>
    </source>
</evidence>
<name>A0A2T9Y463_9FUNG</name>
<dbReference type="Proteomes" id="UP000245699">
    <property type="component" value="Unassembled WGS sequence"/>
</dbReference>
<dbReference type="PROSITE" id="PS50808">
    <property type="entry name" value="ZF_BED"/>
    <property type="match status" value="1"/>
</dbReference>
<dbReference type="CDD" id="cd20908">
    <property type="entry name" value="SUF4-like"/>
    <property type="match status" value="1"/>
</dbReference>
<dbReference type="OrthoDB" id="1306014at2759"/>
<evidence type="ECO:0000256" key="1">
    <source>
        <dbReference type="ARBA" id="ARBA00004123"/>
    </source>
</evidence>
<evidence type="ECO:0000313" key="9">
    <source>
        <dbReference type="EMBL" id="PVU87135.1"/>
    </source>
</evidence>
<evidence type="ECO:0000256" key="4">
    <source>
        <dbReference type="ARBA" id="ARBA00022833"/>
    </source>
</evidence>
<keyword evidence="3 6" id="KW-0863">Zinc-finger</keyword>
<comment type="subcellular location">
    <subcellularLocation>
        <location evidence="1">Nucleus</location>
    </subcellularLocation>
</comment>
<evidence type="ECO:0000313" key="10">
    <source>
        <dbReference type="Proteomes" id="UP000245699"/>
    </source>
</evidence>
<dbReference type="AlphaFoldDB" id="A0A2T9Y463"/>
<protein>
    <recommendedName>
        <fullName evidence="8">BED-type domain-containing protein</fullName>
    </recommendedName>
</protein>
<sequence length="400" mass="44865">MGRKKNKREIKPWCWYCDREFDDEKILIQHQKAKHFKCPHCSKRLNTAGGMSIHVAQVHKETITKVPNGIEGRDSFDLEIFGTLGIPEAYIDARREKMLQEFDEKSSKRQKTGSSGGSNINISEEELKKQLEQHTLALQKSQSPAPPTNIIHAPPIPMPIPHHIGTGLPPPPIHRPTMMSLPVHNYPVHNPFSQPPQMAPPIRYQAPSPYHVPPVSHVYMDGRPPIHPPPPPMFGANHPQIPHLHTIPRPLAPSLAQGQPPYLPPPIPLPLGSVPPPHIPPKIVSEQQSIPIKSPKEIENNLQKPTMEPTNESINNIPTKSFEPLAPIPAIEKIEETHELENKQITETSSLTKSEPIEAANDQNVVNVVKPVEKSIKLVFSNAEFSMEELRSMLDKYKMV</sequence>
<keyword evidence="4" id="KW-0862">Zinc</keyword>
<reference evidence="9 10" key="1">
    <citation type="journal article" date="2018" name="MBio">
        <title>Comparative Genomics Reveals the Core Gene Toolbox for the Fungus-Insect Symbiosis.</title>
        <authorList>
            <person name="Wang Y."/>
            <person name="Stata M."/>
            <person name="Wang W."/>
            <person name="Stajich J.E."/>
            <person name="White M.M."/>
            <person name="Moncalvo J.M."/>
        </authorList>
    </citation>
    <scope>NUCLEOTIDE SEQUENCE [LARGE SCALE GENOMIC DNA]</scope>
    <source>
        <strain evidence="9 10">AUS-77-4</strain>
    </source>
</reference>
<feature type="region of interest" description="Disordered" evidence="7">
    <location>
        <begin position="101"/>
        <end position="120"/>
    </location>
</feature>